<feature type="signal peptide" evidence="1">
    <location>
        <begin position="1"/>
        <end position="27"/>
    </location>
</feature>
<accession>A0A0E0ES30</accession>
<dbReference type="HOGENOM" id="CLU_2053317_0_0_1"/>
<sequence>MASAVVKMAVVCLLLLSAGHLMASAAAARPDNVDDAAALLRLKDRIELQEEEALALAEELALLDDGAGDAAVGAGCSCSTTKCKTCIATCGIKCFPKGIKGFPTCFFACVFTTSKCFAFGA</sequence>
<evidence type="ECO:0000313" key="2">
    <source>
        <dbReference type="EnsemblPlants" id="OMERI09G07730.1"/>
    </source>
</evidence>
<organism evidence="2">
    <name type="scientific">Oryza meridionalis</name>
    <dbReference type="NCBI Taxonomy" id="40149"/>
    <lineage>
        <taxon>Eukaryota</taxon>
        <taxon>Viridiplantae</taxon>
        <taxon>Streptophyta</taxon>
        <taxon>Embryophyta</taxon>
        <taxon>Tracheophyta</taxon>
        <taxon>Spermatophyta</taxon>
        <taxon>Magnoliopsida</taxon>
        <taxon>Liliopsida</taxon>
        <taxon>Poales</taxon>
        <taxon>Poaceae</taxon>
        <taxon>BOP clade</taxon>
        <taxon>Oryzoideae</taxon>
        <taxon>Oryzeae</taxon>
        <taxon>Oryzinae</taxon>
        <taxon>Oryza</taxon>
    </lineage>
</organism>
<reference evidence="2" key="2">
    <citation type="submission" date="2018-05" db="EMBL/GenBank/DDBJ databases">
        <title>OmerRS3 (Oryza meridionalis Reference Sequence Version 3).</title>
        <authorList>
            <person name="Zhang J."/>
            <person name="Kudrna D."/>
            <person name="Lee S."/>
            <person name="Talag J."/>
            <person name="Welchert J."/>
            <person name="Wing R.A."/>
        </authorList>
    </citation>
    <scope>NUCLEOTIDE SEQUENCE [LARGE SCALE GENOMIC DNA]</scope>
    <source>
        <strain evidence="2">cv. OR44</strain>
    </source>
</reference>
<proteinExistence type="predicted"/>
<keyword evidence="1" id="KW-0732">Signal</keyword>
<keyword evidence="3" id="KW-1185">Reference proteome</keyword>
<dbReference type="Proteomes" id="UP000008021">
    <property type="component" value="Chromosome 9"/>
</dbReference>
<protein>
    <submittedName>
        <fullName evidence="2">Uncharacterized protein</fullName>
    </submittedName>
</protein>
<dbReference type="Gramene" id="OMERI09G07730.1">
    <property type="protein sequence ID" value="OMERI09G07730.1"/>
    <property type="gene ID" value="OMERI09G07730"/>
</dbReference>
<dbReference type="EnsemblPlants" id="OMERI09G07730.1">
    <property type="protein sequence ID" value="OMERI09G07730.1"/>
    <property type="gene ID" value="OMERI09G07730"/>
</dbReference>
<reference evidence="2" key="1">
    <citation type="submission" date="2015-04" db="UniProtKB">
        <authorList>
            <consortium name="EnsemblPlants"/>
        </authorList>
    </citation>
    <scope>IDENTIFICATION</scope>
</reference>
<evidence type="ECO:0000313" key="3">
    <source>
        <dbReference type="Proteomes" id="UP000008021"/>
    </source>
</evidence>
<dbReference type="AlphaFoldDB" id="A0A0E0ES30"/>
<feature type="chain" id="PRO_5002358318" evidence="1">
    <location>
        <begin position="28"/>
        <end position="121"/>
    </location>
</feature>
<name>A0A0E0ES30_9ORYZ</name>
<evidence type="ECO:0000256" key="1">
    <source>
        <dbReference type="SAM" id="SignalP"/>
    </source>
</evidence>